<keyword evidence="2" id="KW-0862">Zinc</keyword>
<name>A0A9X0BT92_9EURO</name>
<keyword evidence="1" id="KW-0479">Metal-binding</keyword>
<reference evidence="9" key="2">
    <citation type="journal article" date="2023" name="IMA Fungus">
        <title>Comparative genomic study of the Penicillium genus elucidates a diverse pangenome and 15 lateral gene transfer events.</title>
        <authorList>
            <person name="Petersen C."/>
            <person name="Sorensen T."/>
            <person name="Nielsen M.R."/>
            <person name="Sondergaard T.E."/>
            <person name="Sorensen J.L."/>
            <person name="Fitzpatrick D.A."/>
            <person name="Frisvad J.C."/>
            <person name="Nielsen K.L."/>
        </authorList>
    </citation>
    <scope>NUCLEOTIDE SEQUENCE</scope>
    <source>
        <strain evidence="9">IBT 17660</strain>
    </source>
</reference>
<dbReference type="Gene3D" id="4.10.240.10">
    <property type="entry name" value="Zn(2)-C6 fungal-type DNA-binding domain"/>
    <property type="match status" value="1"/>
</dbReference>
<dbReference type="InterPro" id="IPR036864">
    <property type="entry name" value="Zn2-C6_fun-type_DNA-bd_sf"/>
</dbReference>
<gene>
    <name evidence="9" type="ORF">N7530_002467</name>
</gene>
<feature type="domain" description="Zn(2)-C6 fungal-type" evidence="8">
    <location>
        <begin position="13"/>
        <end position="43"/>
    </location>
</feature>
<dbReference type="GO" id="GO:0003677">
    <property type="term" value="F:DNA binding"/>
    <property type="evidence" value="ECO:0007669"/>
    <property type="project" value="UniProtKB-KW"/>
</dbReference>
<keyword evidence="6" id="KW-0539">Nucleus</keyword>
<feature type="region of interest" description="Disordered" evidence="7">
    <location>
        <begin position="604"/>
        <end position="627"/>
    </location>
</feature>
<accession>A0A9X0BT92</accession>
<dbReference type="InterPro" id="IPR001138">
    <property type="entry name" value="Zn2Cys6_DnaBD"/>
</dbReference>
<dbReference type="PROSITE" id="PS50048">
    <property type="entry name" value="ZN2_CY6_FUNGAL_2"/>
    <property type="match status" value="1"/>
</dbReference>
<reference evidence="9" key="1">
    <citation type="submission" date="2022-12" db="EMBL/GenBank/DDBJ databases">
        <authorList>
            <person name="Petersen C."/>
        </authorList>
    </citation>
    <scope>NUCLEOTIDE SEQUENCE</scope>
    <source>
        <strain evidence="9">IBT 17660</strain>
    </source>
</reference>
<dbReference type="SUPFAM" id="SSF57701">
    <property type="entry name" value="Zn2/Cys6 DNA-binding domain"/>
    <property type="match status" value="1"/>
</dbReference>
<evidence type="ECO:0000256" key="2">
    <source>
        <dbReference type="ARBA" id="ARBA00022833"/>
    </source>
</evidence>
<dbReference type="PROSITE" id="PS00463">
    <property type="entry name" value="ZN2_CY6_FUNGAL_1"/>
    <property type="match status" value="1"/>
</dbReference>
<dbReference type="Pfam" id="PF11951">
    <property type="entry name" value="Fungal_trans_2"/>
    <property type="match status" value="1"/>
</dbReference>
<evidence type="ECO:0000313" key="10">
    <source>
        <dbReference type="Proteomes" id="UP001147760"/>
    </source>
</evidence>
<keyword evidence="4" id="KW-0238">DNA-binding</keyword>
<evidence type="ECO:0000256" key="7">
    <source>
        <dbReference type="SAM" id="MobiDB-lite"/>
    </source>
</evidence>
<evidence type="ECO:0000256" key="1">
    <source>
        <dbReference type="ARBA" id="ARBA00022723"/>
    </source>
</evidence>
<sequence length="764" mass="84719">MSRRIGAVKSRSGCKTCKTRRVKCDEGKPSCLRCSTTGRKCEYEDRGASTWAALPFALAPGHALSSQTAGRRERRAFEYYFQHVSQHLAGGMNVDFWTRVVPQICRSEPAVWDAMIAISTLYENPTHNAQQDALTWYSRSISSVSSQIQRGSADPYIALISCALFICVETIQGHMEQALELYRQGIALILDLRAQIGHGGVSSSKAVLLERSIVPLFLRLGTSSLTISGTQFPIEVFGFVETDTRVGFASVDSARTIMSALAAEVILFEREANLHLRAVGSESAVSPEMVAKKEALRARLTEWHRAYTNLCQSSSSIPTVPIYPEPILLTYHAAALVYVTGCLRQQETVFDVHFSDFVTIVEQSRSILDASAGPNGAQPPFTFEMSVGVPLAMTVLRCRDPHLRRRALDLLRLAPPIQGFFKCAPVALLSEALMKLEEGYSLVLRQENTAALSNKVFDKYRVTTPGATVSQAALTPEEARIHDYSIFRPNEWQPPWITEEDIAPGVFDVVEKLHARGWSFGEGELRFNRTLDIFYLAQLAAAIYRSTDQLEGDFPSPDGFQSFYTTHHALLHSSAWRSYYSTAFLTQRTTARFYRLPDLQDLPDSDSPLGLPRQRPPAHATKLPRWAHSVARTRRRQPSLPLADLTGLALSTLETTITRLRTAHTSVPPYSETQARFWLEYMGLGSPGRSGSAKAVSREAWELNIFGILVAQGAYDVYAWEAKYSAQLWEASAARREVAKPDVDGMWKSEVMCGGDGWGEGGGG</sequence>
<organism evidence="9 10">
    <name type="scientific">Penicillium desertorum</name>
    <dbReference type="NCBI Taxonomy" id="1303715"/>
    <lineage>
        <taxon>Eukaryota</taxon>
        <taxon>Fungi</taxon>
        <taxon>Dikarya</taxon>
        <taxon>Ascomycota</taxon>
        <taxon>Pezizomycotina</taxon>
        <taxon>Eurotiomycetes</taxon>
        <taxon>Eurotiomycetidae</taxon>
        <taxon>Eurotiales</taxon>
        <taxon>Aspergillaceae</taxon>
        <taxon>Penicillium</taxon>
    </lineage>
</organism>
<dbReference type="InterPro" id="IPR021858">
    <property type="entry name" value="Fun_TF"/>
</dbReference>
<comment type="caution">
    <text evidence="9">The sequence shown here is derived from an EMBL/GenBank/DDBJ whole genome shotgun (WGS) entry which is preliminary data.</text>
</comment>
<dbReference type="SMART" id="SM00066">
    <property type="entry name" value="GAL4"/>
    <property type="match status" value="1"/>
</dbReference>
<dbReference type="Pfam" id="PF00172">
    <property type="entry name" value="Zn_clus"/>
    <property type="match status" value="1"/>
</dbReference>
<dbReference type="InterPro" id="IPR052360">
    <property type="entry name" value="Transcr_Regulatory_Proteins"/>
</dbReference>
<keyword evidence="3" id="KW-0805">Transcription regulation</keyword>
<evidence type="ECO:0000256" key="3">
    <source>
        <dbReference type="ARBA" id="ARBA00023015"/>
    </source>
</evidence>
<dbReference type="OrthoDB" id="3145928at2759"/>
<dbReference type="PANTHER" id="PTHR36206:SF14">
    <property type="entry name" value="ZN(2)-C6 FUNGAL-TYPE DOMAIN-CONTAINING PROTEIN-RELATED"/>
    <property type="match status" value="1"/>
</dbReference>
<dbReference type="CDD" id="cd00067">
    <property type="entry name" value="GAL4"/>
    <property type="match status" value="1"/>
</dbReference>
<dbReference type="AlphaFoldDB" id="A0A9X0BT92"/>
<evidence type="ECO:0000259" key="8">
    <source>
        <dbReference type="PROSITE" id="PS50048"/>
    </source>
</evidence>
<keyword evidence="5" id="KW-0804">Transcription</keyword>
<evidence type="ECO:0000256" key="4">
    <source>
        <dbReference type="ARBA" id="ARBA00023125"/>
    </source>
</evidence>
<dbReference type="EMBL" id="JAPWDO010000002">
    <property type="protein sequence ID" value="KAJ5483221.1"/>
    <property type="molecule type" value="Genomic_DNA"/>
</dbReference>
<evidence type="ECO:0000313" key="9">
    <source>
        <dbReference type="EMBL" id="KAJ5483221.1"/>
    </source>
</evidence>
<dbReference type="Proteomes" id="UP001147760">
    <property type="component" value="Unassembled WGS sequence"/>
</dbReference>
<protein>
    <recommendedName>
        <fullName evidence="8">Zn(2)-C6 fungal-type domain-containing protein</fullName>
    </recommendedName>
</protein>
<keyword evidence="10" id="KW-1185">Reference proteome</keyword>
<dbReference type="PANTHER" id="PTHR36206">
    <property type="entry name" value="ASPERCRYPTIN BIOSYNTHESIS CLUSTER-SPECIFIC TRANSCRIPTION REGULATOR ATNN-RELATED"/>
    <property type="match status" value="1"/>
</dbReference>
<evidence type="ECO:0000256" key="6">
    <source>
        <dbReference type="ARBA" id="ARBA00023242"/>
    </source>
</evidence>
<evidence type="ECO:0000256" key="5">
    <source>
        <dbReference type="ARBA" id="ARBA00023163"/>
    </source>
</evidence>
<dbReference type="GO" id="GO:0000981">
    <property type="term" value="F:DNA-binding transcription factor activity, RNA polymerase II-specific"/>
    <property type="evidence" value="ECO:0007669"/>
    <property type="project" value="InterPro"/>
</dbReference>
<proteinExistence type="predicted"/>
<dbReference type="GO" id="GO:0008270">
    <property type="term" value="F:zinc ion binding"/>
    <property type="evidence" value="ECO:0007669"/>
    <property type="project" value="InterPro"/>
</dbReference>